<sequence length="85" mass="10082">MKSIIFLDERPFNKAQEPQALNGVAHTIRMGHLAYRFEFMQYSGEEFKLMDESKMKFHYAVLHADVEDPIKQTFPHASRERHDGW</sequence>
<gene>
    <name evidence="1" type="ORF">UCDDS831_g03179</name>
</gene>
<accession>A0A0G2EL22</accession>
<reference evidence="1 2" key="2">
    <citation type="submission" date="2015-05" db="EMBL/GenBank/DDBJ databases">
        <title>Distinctive expansion of gene families associated with plant cell wall degradation and secondary metabolism in the genomes of grapevine trunk pathogens.</title>
        <authorList>
            <person name="Lawrence D.P."/>
            <person name="Travadon R."/>
            <person name="Rolshausen P.E."/>
            <person name="Baumgartner K."/>
        </authorList>
    </citation>
    <scope>NUCLEOTIDE SEQUENCE [LARGE SCALE GENOMIC DNA]</scope>
    <source>
        <strain evidence="1">DS831</strain>
    </source>
</reference>
<name>A0A0G2EL22_9PEZI</name>
<reference evidence="1 2" key="1">
    <citation type="submission" date="2015-03" db="EMBL/GenBank/DDBJ databases">
        <authorList>
            <person name="Morales-Cruz A."/>
            <person name="Amrine K.C."/>
            <person name="Cantu D."/>
        </authorList>
    </citation>
    <scope>NUCLEOTIDE SEQUENCE [LARGE SCALE GENOMIC DNA]</scope>
    <source>
        <strain evidence="1">DS831</strain>
    </source>
</reference>
<organism evidence="1 2">
    <name type="scientific">Diplodia seriata</name>
    <dbReference type="NCBI Taxonomy" id="420778"/>
    <lineage>
        <taxon>Eukaryota</taxon>
        <taxon>Fungi</taxon>
        <taxon>Dikarya</taxon>
        <taxon>Ascomycota</taxon>
        <taxon>Pezizomycotina</taxon>
        <taxon>Dothideomycetes</taxon>
        <taxon>Dothideomycetes incertae sedis</taxon>
        <taxon>Botryosphaeriales</taxon>
        <taxon>Botryosphaeriaceae</taxon>
        <taxon>Diplodia</taxon>
    </lineage>
</organism>
<evidence type="ECO:0000313" key="1">
    <source>
        <dbReference type="EMBL" id="KKY23054.1"/>
    </source>
</evidence>
<evidence type="ECO:0000313" key="2">
    <source>
        <dbReference type="Proteomes" id="UP000034182"/>
    </source>
</evidence>
<proteinExistence type="predicted"/>
<dbReference type="Proteomes" id="UP000034182">
    <property type="component" value="Unassembled WGS sequence"/>
</dbReference>
<protein>
    <submittedName>
        <fullName evidence="1">Uncharacterized protein</fullName>
    </submittedName>
</protein>
<comment type="caution">
    <text evidence="1">The sequence shown here is derived from an EMBL/GenBank/DDBJ whole genome shotgun (WGS) entry which is preliminary data.</text>
</comment>
<dbReference type="AlphaFoldDB" id="A0A0G2EL22"/>
<dbReference type="EMBL" id="LAQI01000070">
    <property type="protein sequence ID" value="KKY23054.1"/>
    <property type="molecule type" value="Genomic_DNA"/>
</dbReference>